<dbReference type="VEuPathDB" id="FungiDB:BO78DRAFT_133599"/>
<dbReference type="Proteomes" id="UP000248423">
    <property type="component" value="Unassembled WGS sequence"/>
</dbReference>
<proteinExistence type="predicted"/>
<reference evidence="2 3" key="1">
    <citation type="submission" date="2018-02" db="EMBL/GenBank/DDBJ databases">
        <title>The genomes of Aspergillus section Nigri reveals drivers in fungal speciation.</title>
        <authorList>
            <consortium name="DOE Joint Genome Institute"/>
            <person name="Vesth T.C."/>
            <person name="Nybo J."/>
            <person name="Theobald S."/>
            <person name="Brandl J."/>
            <person name="Frisvad J.C."/>
            <person name="Nielsen K.F."/>
            <person name="Lyhne E.K."/>
            <person name="Kogle M.E."/>
            <person name="Kuo A."/>
            <person name="Riley R."/>
            <person name="Clum A."/>
            <person name="Nolan M."/>
            <person name="Lipzen A."/>
            <person name="Salamov A."/>
            <person name="Henrissat B."/>
            <person name="Wiebenga A."/>
            <person name="De vries R.P."/>
            <person name="Grigoriev I.V."/>
            <person name="Mortensen U.H."/>
            <person name="Andersen M.R."/>
            <person name="Baker S.E."/>
        </authorList>
    </citation>
    <scope>NUCLEOTIDE SEQUENCE [LARGE SCALE GENOMIC DNA]</scope>
    <source>
        <strain evidence="2 3">CBS 121057</strain>
    </source>
</reference>
<accession>A0A319EUM9</accession>
<protein>
    <submittedName>
        <fullName evidence="2">Uncharacterized protein</fullName>
    </submittedName>
</protein>
<sequence>MRDIDVIGRGSAYHRSRVIIPRECHVTADSSHVMVAFLRSGFIPSSSTISRREWFPSNVIKSHRDSRHLSYISSSLPIHRSSTGPQQTHRKRGTTS</sequence>
<feature type="region of interest" description="Disordered" evidence="1">
    <location>
        <begin position="73"/>
        <end position="96"/>
    </location>
</feature>
<gene>
    <name evidence="2" type="ORF">BO78DRAFT_133599</name>
</gene>
<keyword evidence="3" id="KW-1185">Reference proteome</keyword>
<dbReference type="EMBL" id="KZ826318">
    <property type="protein sequence ID" value="PYI11398.1"/>
    <property type="molecule type" value="Genomic_DNA"/>
</dbReference>
<evidence type="ECO:0000313" key="2">
    <source>
        <dbReference type="EMBL" id="PYI11398.1"/>
    </source>
</evidence>
<dbReference type="AlphaFoldDB" id="A0A319EUM9"/>
<name>A0A319EUM9_ASPSB</name>
<organism evidence="2 3">
    <name type="scientific">Aspergillus sclerotiicarbonarius (strain CBS 121057 / IBT 28362)</name>
    <dbReference type="NCBI Taxonomy" id="1448318"/>
    <lineage>
        <taxon>Eukaryota</taxon>
        <taxon>Fungi</taxon>
        <taxon>Dikarya</taxon>
        <taxon>Ascomycota</taxon>
        <taxon>Pezizomycotina</taxon>
        <taxon>Eurotiomycetes</taxon>
        <taxon>Eurotiomycetidae</taxon>
        <taxon>Eurotiales</taxon>
        <taxon>Aspergillaceae</taxon>
        <taxon>Aspergillus</taxon>
        <taxon>Aspergillus subgen. Circumdati</taxon>
    </lineage>
</organism>
<feature type="compositionally biased region" description="Polar residues" evidence="1">
    <location>
        <begin position="73"/>
        <end position="87"/>
    </location>
</feature>
<evidence type="ECO:0000313" key="3">
    <source>
        <dbReference type="Proteomes" id="UP000248423"/>
    </source>
</evidence>
<evidence type="ECO:0000256" key="1">
    <source>
        <dbReference type="SAM" id="MobiDB-lite"/>
    </source>
</evidence>